<feature type="transmembrane region" description="Helical" evidence="3">
    <location>
        <begin position="100"/>
        <end position="124"/>
    </location>
</feature>
<dbReference type="STRING" id="29172.A0A0D8XE89"/>
<dbReference type="GO" id="GO:0046928">
    <property type="term" value="P:regulation of neurotransmitter secretion"/>
    <property type="evidence" value="ECO:0007669"/>
    <property type="project" value="TreeGrafter"/>
</dbReference>
<dbReference type="AlphaFoldDB" id="A0A0D8XE89"/>
<dbReference type="PANTHER" id="PTHR45911">
    <property type="entry name" value="C2 DOMAIN-CONTAINING PROTEIN"/>
    <property type="match status" value="1"/>
</dbReference>
<keyword evidence="1" id="KW-0479">Metal-binding</keyword>
<dbReference type="Proteomes" id="UP000053766">
    <property type="component" value="Unassembled WGS sequence"/>
</dbReference>
<gene>
    <name evidence="4" type="ORF">DICVIV_12039</name>
</gene>
<evidence type="ECO:0000256" key="2">
    <source>
        <dbReference type="ARBA" id="ARBA00022837"/>
    </source>
</evidence>
<dbReference type="EMBL" id="KN716728">
    <property type="protein sequence ID" value="KJH41979.1"/>
    <property type="molecule type" value="Genomic_DNA"/>
</dbReference>
<dbReference type="OrthoDB" id="5973539at2759"/>
<reference evidence="5" key="2">
    <citation type="journal article" date="2016" name="Sci. Rep.">
        <title>Dictyocaulus viviparus genome, variome and transcriptome elucidate lungworm biology and support future intervention.</title>
        <authorList>
            <person name="McNulty S.N."/>
            <person name="Strube C."/>
            <person name="Rosa B.A."/>
            <person name="Martin J.C."/>
            <person name="Tyagi R."/>
            <person name="Choi Y.J."/>
            <person name="Wang Q."/>
            <person name="Hallsworth Pepin K."/>
            <person name="Zhang X."/>
            <person name="Ozersky P."/>
            <person name="Wilson R.K."/>
            <person name="Sternberg P.W."/>
            <person name="Gasser R.B."/>
            <person name="Mitreva M."/>
        </authorList>
    </citation>
    <scope>NUCLEOTIDE SEQUENCE [LARGE SCALE GENOMIC DNA]</scope>
    <source>
        <strain evidence="5">HannoverDv2000</strain>
    </source>
</reference>
<organism evidence="4 5">
    <name type="scientific">Dictyocaulus viviparus</name>
    <name type="common">Bovine lungworm</name>
    <dbReference type="NCBI Taxonomy" id="29172"/>
    <lineage>
        <taxon>Eukaryota</taxon>
        <taxon>Metazoa</taxon>
        <taxon>Ecdysozoa</taxon>
        <taxon>Nematoda</taxon>
        <taxon>Chromadorea</taxon>
        <taxon>Rhabditida</taxon>
        <taxon>Rhabditina</taxon>
        <taxon>Rhabditomorpha</taxon>
        <taxon>Strongyloidea</taxon>
        <taxon>Metastrongylidae</taxon>
        <taxon>Dictyocaulus</taxon>
    </lineage>
</organism>
<keyword evidence="3" id="KW-0472">Membrane</keyword>
<dbReference type="PANTHER" id="PTHR45911:SF4">
    <property type="entry name" value="MULTIPLE C2 AND TRANSMEMBRANE DOMAIN-CONTAINING PROTEIN"/>
    <property type="match status" value="1"/>
</dbReference>
<reference evidence="4 5" key="1">
    <citation type="submission" date="2013-11" db="EMBL/GenBank/DDBJ databases">
        <title>Draft genome of the bovine lungworm Dictyocaulus viviparus.</title>
        <authorList>
            <person name="Mitreva M."/>
        </authorList>
    </citation>
    <scope>NUCLEOTIDE SEQUENCE [LARGE SCALE GENOMIC DNA]</scope>
    <source>
        <strain evidence="4 5">HannoverDv2000</strain>
    </source>
</reference>
<accession>A0A0D8XE89</accession>
<evidence type="ECO:0000256" key="3">
    <source>
        <dbReference type="SAM" id="Phobius"/>
    </source>
</evidence>
<keyword evidence="2" id="KW-0106">Calcium</keyword>
<sequence>MEEIKNCERRWYALKNKKLTARVKGEILLELDVIWNPVRAAFRTFTPRERRFLEIDKKFKASLFRNTVLQLKEYGLTIVDYKNYIESCFNWDSTSRSITAFAIFVVGVYYFQIYHAPLLLLLLFMKCLIYKKVADEVTSARSDGNYMKDDDDGEEEKSSTSSIRDTLVTVQETLAVVQNTLIFICALLQRIRNTFNFTQPWLSWLAISVLTVATLLLYFVPLRWIIMAWGINKFTKKLRNPHYVDNNELLDFLSRIPCDRELREWREFKVIPTANDKEKEKKLK</sequence>
<keyword evidence="3" id="KW-1133">Transmembrane helix</keyword>
<proteinExistence type="predicted"/>
<evidence type="ECO:0000256" key="1">
    <source>
        <dbReference type="ARBA" id="ARBA00022723"/>
    </source>
</evidence>
<evidence type="ECO:0008006" key="6">
    <source>
        <dbReference type="Google" id="ProtNLM"/>
    </source>
</evidence>
<dbReference type="GO" id="GO:0005509">
    <property type="term" value="F:calcium ion binding"/>
    <property type="evidence" value="ECO:0007669"/>
    <property type="project" value="TreeGrafter"/>
</dbReference>
<keyword evidence="5" id="KW-1185">Reference proteome</keyword>
<keyword evidence="3" id="KW-0812">Transmembrane</keyword>
<dbReference type="GO" id="GO:0030672">
    <property type="term" value="C:synaptic vesicle membrane"/>
    <property type="evidence" value="ECO:0007669"/>
    <property type="project" value="TreeGrafter"/>
</dbReference>
<protein>
    <recommendedName>
        <fullName evidence="6">Phosphoribosyltransferase C-terminal domain-containing protein</fullName>
    </recommendedName>
</protein>
<evidence type="ECO:0000313" key="5">
    <source>
        <dbReference type="Proteomes" id="UP000053766"/>
    </source>
</evidence>
<name>A0A0D8XE89_DICVI</name>
<evidence type="ECO:0000313" key="4">
    <source>
        <dbReference type="EMBL" id="KJH41979.1"/>
    </source>
</evidence>
<feature type="transmembrane region" description="Helical" evidence="3">
    <location>
        <begin position="201"/>
        <end position="226"/>
    </location>
</feature>